<dbReference type="GO" id="GO:0004523">
    <property type="term" value="F:RNA-DNA hybrid ribonuclease activity"/>
    <property type="evidence" value="ECO:0007669"/>
    <property type="project" value="InterPro"/>
</dbReference>
<proteinExistence type="predicted"/>
<dbReference type="PANTHER" id="PTHR47074:SF21">
    <property type="entry name" value="RNASE H TYPE-1 DOMAIN-CONTAINING PROTEIN"/>
    <property type="match status" value="1"/>
</dbReference>
<name>A0A9R0JGD6_SPIOL</name>
<feature type="domain" description="Reverse transcriptase zinc-binding" evidence="2">
    <location>
        <begin position="7"/>
        <end position="73"/>
    </location>
</feature>
<evidence type="ECO:0000259" key="2">
    <source>
        <dbReference type="Pfam" id="PF13966"/>
    </source>
</evidence>
<organism evidence="3 4">
    <name type="scientific">Spinacia oleracea</name>
    <name type="common">Spinach</name>
    <dbReference type="NCBI Taxonomy" id="3562"/>
    <lineage>
        <taxon>Eukaryota</taxon>
        <taxon>Viridiplantae</taxon>
        <taxon>Streptophyta</taxon>
        <taxon>Embryophyta</taxon>
        <taxon>Tracheophyta</taxon>
        <taxon>Spermatophyta</taxon>
        <taxon>Magnoliopsida</taxon>
        <taxon>eudicotyledons</taxon>
        <taxon>Gunneridae</taxon>
        <taxon>Pentapetalae</taxon>
        <taxon>Caryophyllales</taxon>
        <taxon>Chenopodiaceae</taxon>
        <taxon>Chenopodioideae</taxon>
        <taxon>Anserineae</taxon>
        <taxon>Spinacia</taxon>
    </lineage>
</organism>
<reference evidence="3" key="1">
    <citation type="journal article" date="2021" name="Nat. Commun.">
        <title>Genomic analyses provide insights into spinach domestication and the genetic basis of agronomic traits.</title>
        <authorList>
            <person name="Cai X."/>
            <person name="Sun X."/>
            <person name="Xu C."/>
            <person name="Sun H."/>
            <person name="Wang X."/>
            <person name="Ge C."/>
            <person name="Zhang Z."/>
            <person name="Wang Q."/>
            <person name="Fei Z."/>
            <person name="Jiao C."/>
            <person name="Wang Q."/>
        </authorList>
    </citation>
    <scope>NUCLEOTIDE SEQUENCE [LARGE SCALE GENOMIC DNA]</scope>
    <source>
        <strain evidence="3">cv. Varoflay</strain>
    </source>
</reference>
<dbReference type="CDD" id="cd06222">
    <property type="entry name" value="RNase_H_like"/>
    <property type="match status" value="1"/>
</dbReference>
<dbReference type="Pfam" id="PF13456">
    <property type="entry name" value="RVT_3"/>
    <property type="match status" value="1"/>
</dbReference>
<evidence type="ECO:0008006" key="5">
    <source>
        <dbReference type="Google" id="ProtNLM"/>
    </source>
</evidence>
<dbReference type="Gene3D" id="3.30.420.10">
    <property type="entry name" value="Ribonuclease H-like superfamily/Ribonuclease H"/>
    <property type="match status" value="1"/>
</dbReference>
<dbReference type="PANTHER" id="PTHR47074">
    <property type="entry name" value="BNAC02G40300D PROTEIN"/>
    <property type="match status" value="1"/>
</dbReference>
<evidence type="ECO:0000313" key="3">
    <source>
        <dbReference type="Proteomes" id="UP000813463"/>
    </source>
</evidence>
<gene>
    <name evidence="4" type="primary">LOC110805699</name>
</gene>
<dbReference type="GO" id="GO:0003676">
    <property type="term" value="F:nucleic acid binding"/>
    <property type="evidence" value="ECO:0007669"/>
    <property type="project" value="InterPro"/>
</dbReference>
<dbReference type="Pfam" id="PF13966">
    <property type="entry name" value="zf-RVT"/>
    <property type="match status" value="1"/>
</dbReference>
<dbReference type="Proteomes" id="UP000813463">
    <property type="component" value="Chromosome 2"/>
</dbReference>
<dbReference type="KEGG" id="soe:110805699"/>
<dbReference type="SUPFAM" id="SSF53098">
    <property type="entry name" value="Ribonuclease H-like"/>
    <property type="match status" value="1"/>
</dbReference>
<dbReference type="InterPro" id="IPR002156">
    <property type="entry name" value="RNaseH_domain"/>
</dbReference>
<dbReference type="InterPro" id="IPR052929">
    <property type="entry name" value="RNase_H-like_EbsB-rel"/>
</dbReference>
<evidence type="ECO:0000259" key="1">
    <source>
        <dbReference type="Pfam" id="PF13456"/>
    </source>
</evidence>
<reference evidence="4" key="2">
    <citation type="submission" date="2025-08" db="UniProtKB">
        <authorList>
            <consortium name="RefSeq"/>
        </authorList>
    </citation>
    <scope>IDENTIFICATION</scope>
    <source>
        <tissue evidence="4">Leaf</tissue>
    </source>
</reference>
<dbReference type="RefSeq" id="XP_021867016.2">
    <property type="nucleotide sequence ID" value="XM_022011324.2"/>
</dbReference>
<protein>
    <recommendedName>
        <fullName evidence="5">RNase H type-1 domain-containing protein</fullName>
    </recommendedName>
</protein>
<sequence>MDDFHETWVEIWGMEVSPKVPHFLWRMCNGTLPTRALLRSRHMLDDSNCPWGCGASETTAHALLECPQVQELWQDVGCGELVRAAGGVLLLEWVVSWKEVTLNLKHRAAYMAWCVWIDRNKKVYEDKMNPNTMLVARVEMLVEEFGKYSASIYGKPKARKGSSPKIWRAPAHGVIKINADASLADEGWIGMGMVARNHEGRVLFAACRRVRATWPVEIVEGKVLAMAIKLGKRYGYKNIILESDSQVVISRLSKVAVYHSDLDSVLEDILSLSSFFDSISWSHVKRDGNTVAHHLAKLVPFGIEQVWENHCPTEISPYVLMDTLSLD</sequence>
<dbReference type="AlphaFoldDB" id="A0A9R0JGD6"/>
<dbReference type="GeneID" id="110805699"/>
<dbReference type="InterPro" id="IPR036397">
    <property type="entry name" value="RNaseH_sf"/>
</dbReference>
<accession>A0A9R0JGD6</accession>
<dbReference type="InterPro" id="IPR026960">
    <property type="entry name" value="RVT-Znf"/>
</dbReference>
<keyword evidence="3" id="KW-1185">Reference proteome</keyword>
<evidence type="ECO:0000313" key="4">
    <source>
        <dbReference type="RefSeq" id="XP_021867016.2"/>
    </source>
</evidence>
<dbReference type="InterPro" id="IPR012337">
    <property type="entry name" value="RNaseH-like_sf"/>
</dbReference>
<feature type="domain" description="RNase H type-1" evidence="1">
    <location>
        <begin position="186"/>
        <end position="298"/>
    </location>
</feature>
<dbReference type="InterPro" id="IPR044730">
    <property type="entry name" value="RNase_H-like_dom_plant"/>
</dbReference>